<evidence type="ECO:0000256" key="10">
    <source>
        <dbReference type="SAM" id="Coils"/>
    </source>
</evidence>
<keyword evidence="14" id="KW-1185">Reference proteome</keyword>
<dbReference type="CDD" id="cd16495">
    <property type="entry name" value="RING_CH-C4HC3_MARCH"/>
    <property type="match status" value="1"/>
</dbReference>
<evidence type="ECO:0000256" key="4">
    <source>
        <dbReference type="ARBA" id="ARBA00022723"/>
    </source>
</evidence>
<keyword evidence="10" id="KW-0175">Coiled coil</keyword>
<keyword evidence="7" id="KW-0862">Zinc</keyword>
<name>A0A8S1JSG3_PARPR</name>
<accession>A0A8S1JSG3</accession>
<keyword evidence="5" id="KW-0863">Zinc-finger</keyword>
<evidence type="ECO:0000256" key="6">
    <source>
        <dbReference type="ARBA" id="ARBA00022786"/>
    </source>
</evidence>
<reference evidence="13" key="1">
    <citation type="submission" date="2021-01" db="EMBL/GenBank/DDBJ databases">
        <authorList>
            <consortium name="Genoscope - CEA"/>
            <person name="William W."/>
        </authorList>
    </citation>
    <scope>NUCLEOTIDE SEQUENCE</scope>
</reference>
<feature type="transmembrane region" description="Helical" evidence="11">
    <location>
        <begin position="344"/>
        <end position="368"/>
    </location>
</feature>
<sequence length="434" mass="51442">MHFASFNLQINFIINIKTIQWTQQKKELKELELQSLKQQEEQDLEEVQHKQKCNWWDNKEHQQEMLWVLYEKEILQNSWNVKEKLEDQDDLINMINKNANLNSQSRCKNISKPNILLLQLFNIYIIMLIKIRPKYKNTTSQTFQNSINVSKSQICPQPDDIIQDFNELGLNVYHPSNNIKNQQNQIDEQMIIVENSQKKQIIVNLNKKTIKKVKRYIETPQIVLERIKNTQIDLNPTCRICLEQDSLDKLISPCNCDGTIKYIHMDCLKTWLLKIEFQAQCELCNSSLQCKLTFSNKYVCSRLRQMSISQKIFFFIFPMLTLILFALGIYFITQIIKKSKDQYAYIFGVFVCIPAFCMLTYLFITMLIDAIRVKFVKTWTILSQDTRNDTDVSLKPLKGRARSQSLPQIYPEKTVQEQHFGKTIFKYITRQQMI</sequence>
<evidence type="ECO:0000256" key="11">
    <source>
        <dbReference type="SAM" id="Phobius"/>
    </source>
</evidence>
<evidence type="ECO:0000313" key="14">
    <source>
        <dbReference type="Proteomes" id="UP000688137"/>
    </source>
</evidence>
<dbReference type="PANTHER" id="PTHR46065:SF3">
    <property type="entry name" value="FI20425P1"/>
    <property type="match status" value="1"/>
</dbReference>
<evidence type="ECO:0000256" key="7">
    <source>
        <dbReference type="ARBA" id="ARBA00022833"/>
    </source>
</evidence>
<evidence type="ECO:0000313" key="13">
    <source>
        <dbReference type="EMBL" id="CAD8044549.1"/>
    </source>
</evidence>
<proteinExistence type="predicted"/>
<keyword evidence="8 11" id="KW-1133">Transmembrane helix</keyword>
<evidence type="ECO:0000256" key="2">
    <source>
        <dbReference type="ARBA" id="ARBA00022679"/>
    </source>
</evidence>
<dbReference type="AlphaFoldDB" id="A0A8S1JSG3"/>
<protein>
    <recommendedName>
        <fullName evidence="12">RING-CH-type domain-containing protein</fullName>
    </recommendedName>
</protein>
<dbReference type="SMART" id="SM00744">
    <property type="entry name" value="RINGv"/>
    <property type="match status" value="1"/>
</dbReference>
<keyword evidence="3 11" id="KW-0812">Transmembrane</keyword>
<dbReference type="GO" id="GO:0016740">
    <property type="term" value="F:transferase activity"/>
    <property type="evidence" value="ECO:0007669"/>
    <property type="project" value="UniProtKB-KW"/>
</dbReference>
<keyword evidence="2" id="KW-0808">Transferase</keyword>
<evidence type="ECO:0000256" key="5">
    <source>
        <dbReference type="ARBA" id="ARBA00022771"/>
    </source>
</evidence>
<dbReference type="Pfam" id="PF12906">
    <property type="entry name" value="RINGv"/>
    <property type="match status" value="1"/>
</dbReference>
<dbReference type="GO" id="GO:0016020">
    <property type="term" value="C:membrane"/>
    <property type="evidence" value="ECO:0007669"/>
    <property type="project" value="UniProtKB-SubCell"/>
</dbReference>
<dbReference type="GO" id="GO:0008270">
    <property type="term" value="F:zinc ion binding"/>
    <property type="evidence" value="ECO:0007669"/>
    <property type="project" value="UniProtKB-KW"/>
</dbReference>
<comment type="caution">
    <text evidence="13">The sequence shown here is derived from an EMBL/GenBank/DDBJ whole genome shotgun (WGS) entry which is preliminary data.</text>
</comment>
<dbReference type="OMA" id="QQICRIC"/>
<evidence type="ECO:0000256" key="1">
    <source>
        <dbReference type="ARBA" id="ARBA00004370"/>
    </source>
</evidence>
<gene>
    <name evidence="13" type="ORF">PPRIM_AZ9-3.1.T0080113</name>
</gene>
<keyword evidence="9 11" id="KW-0472">Membrane</keyword>
<dbReference type="EMBL" id="CAJJDM010000004">
    <property type="protein sequence ID" value="CAD8044549.1"/>
    <property type="molecule type" value="Genomic_DNA"/>
</dbReference>
<keyword evidence="4" id="KW-0479">Metal-binding</keyword>
<dbReference type="PANTHER" id="PTHR46065">
    <property type="entry name" value="E3 UBIQUITIN-PROTEIN LIGASE MARCH 2/3 FAMILY MEMBER"/>
    <property type="match status" value="1"/>
</dbReference>
<feature type="transmembrane region" description="Helical" evidence="11">
    <location>
        <begin position="312"/>
        <end position="332"/>
    </location>
</feature>
<dbReference type="InterPro" id="IPR011016">
    <property type="entry name" value="Znf_RING-CH"/>
</dbReference>
<feature type="domain" description="RING-CH-type" evidence="12">
    <location>
        <begin position="230"/>
        <end position="291"/>
    </location>
</feature>
<organism evidence="13 14">
    <name type="scientific">Paramecium primaurelia</name>
    <dbReference type="NCBI Taxonomy" id="5886"/>
    <lineage>
        <taxon>Eukaryota</taxon>
        <taxon>Sar</taxon>
        <taxon>Alveolata</taxon>
        <taxon>Ciliophora</taxon>
        <taxon>Intramacronucleata</taxon>
        <taxon>Oligohymenophorea</taxon>
        <taxon>Peniculida</taxon>
        <taxon>Parameciidae</taxon>
        <taxon>Paramecium</taxon>
    </lineage>
</organism>
<comment type="subcellular location">
    <subcellularLocation>
        <location evidence="1">Membrane</location>
    </subcellularLocation>
</comment>
<keyword evidence="6" id="KW-0833">Ubl conjugation pathway</keyword>
<evidence type="ECO:0000256" key="8">
    <source>
        <dbReference type="ARBA" id="ARBA00022989"/>
    </source>
</evidence>
<evidence type="ECO:0000259" key="12">
    <source>
        <dbReference type="PROSITE" id="PS51292"/>
    </source>
</evidence>
<feature type="coiled-coil region" evidence="10">
    <location>
        <begin position="19"/>
        <end position="50"/>
    </location>
</feature>
<evidence type="ECO:0000256" key="3">
    <source>
        <dbReference type="ARBA" id="ARBA00022692"/>
    </source>
</evidence>
<dbReference type="PROSITE" id="PS51292">
    <property type="entry name" value="ZF_RING_CH"/>
    <property type="match status" value="1"/>
</dbReference>
<dbReference type="Proteomes" id="UP000688137">
    <property type="component" value="Unassembled WGS sequence"/>
</dbReference>
<evidence type="ECO:0000256" key="9">
    <source>
        <dbReference type="ARBA" id="ARBA00023136"/>
    </source>
</evidence>